<protein>
    <submittedName>
        <fullName evidence="1">Cof subfamily protein (Haloacid dehalogenase superfamily)</fullName>
    </submittedName>
</protein>
<dbReference type="Proteomes" id="UP001183817">
    <property type="component" value="Unassembled WGS sequence"/>
</dbReference>
<sequence length="284" mass="29798">MTMHAEPHAPTKTIHAVFLDVDGTYADYGVVPQSHARAVRAARTAGHKVLLCTGRPVAMLPEHILEAGFDGLVASAGAYVEVDGEVLMDRRFPAEMAARTLAALDVHDAIYVLESPEALHVRASAEPRLREIIESHFSQRPDGRKTGSSAILGSLTTIPADPSFAKISVFEAPVSVGSIAAEIGADVAVVENSIADEGRHTGELFRRGISKADGVAVAIERLGIDRADTIAFGDGENDLEMIAYAGLGVAIEGSHPGLLVLADRTALPPSRDGIAAAFAELGLI</sequence>
<dbReference type="PANTHER" id="PTHR10000:SF25">
    <property type="entry name" value="PHOSPHATASE YKRA-RELATED"/>
    <property type="match status" value="1"/>
</dbReference>
<dbReference type="InterPro" id="IPR036412">
    <property type="entry name" value="HAD-like_sf"/>
</dbReference>
<organism evidence="1 2">
    <name type="scientific">Paeniglutamicibacter sulfureus</name>
    <dbReference type="NCBI Taxonomy" id="43666"/>
    <lineage>
        <taxon>Bacteria</taxon>
        <taxon>Bacillati</taxon>
        <taxon>Actinomycetota</taxon>
        <taxon>Actinomycetes</taxon>
        <taxon>Micrococcales</taxon>
        <taxon>Micrococcaceae</taxon>
        <taxon>Paeniglutamicibacter</taxon>
    </lineage>
</organism>
<dbReference type="Pfam" id="PF08282">
    <property type="entry name" value="Hydrolase_3"/>
    <property type="match status" value="1"/>
</dbReference>
<dbReference type="InterPro" id="IPR023214">
    <property type="entry name" value="HAD_sf"/>
</dbReference>
<reference evidence="1 2" key="1">
    <citation type="submission" date="2023-07" db="EMBL/GenBank/DDBJ databases">
        <title>Sequencing the genomes of 1000 actinobacteria strains.</title>
        <authorList>
            <person name="Klenk H.-P."/>
        </authorList>
    </citation>
    <scope>NUCLEOTIDE SEQUENCE [LARGE SCALE GENOMIC DNA]</scope>
    <source>
        <strain evidence="1 2">DSM 20167</strain>
    </source>
</reference>
<dbReference type="InterPro" id="IPR006379">
    <property type="entry name" value="HAD-SF_hydro_IIB"/>
</dbReference>
<evidence type="ECO:0000313" key="1">
    <source>
        <dbReference type="EMBL" id="MDR7360356.1"/>
    </source>
</evidence>
<gene>
    <name evidence="1" type="ORF">J2S64_004047</name>
</gene>
<proteinExistence type="predicted"/>
<dbReference type="Gene3D" id="3.30.1240.10">
    <property type="match status" value="1"/>
</dbReference>
<dbReference type="EMBL" id="JAVDYI010000001">
    <property type="protein sequence ID" value="MDR7360356.1"/>
    <property type="molecule type" value="Genomic_DNA"/>
</dbReference>
<name>A0ABU2BPZ5_9MICC</name>
<accession>A0ABU2BPZ5</accession>
<keyword evidence="2" id="KW-1185">Reference proteome</keyword>
<dbReference type="NCBIfam" id="TIGR01484">
    <property type="entry name" value="HAD-SF-IIB"/>
    <property type="match status" value="1"/>
</dbReference>
<comment type="caution">
    <text evidence="1">The sequence shown here is derived from an EMBL/GenBank/DDBJ whole genome shotgun (WGS) entry which is preliminary data.</text>
</comment>
<dbReference type="SUPFAM" id="SSF56784">
    <property type="entry name" value="HAD-like"/>
    <property type="match status" value="1"/>
</dbReference>
<dbReference type="PANTHER" id="PTHR10000">
    <property type="entry name" value="PHOSPHOSERINE PHOSPHATASE"/>
    <property type="match status" value="1"/>
</dbReference>
<dbReference type="Gene3D" id="3.40.50.1000">
    <property type="entry name" value="HAD superfamily/HAD-like"/>
    <property type="match status" value="1"/>
</dbReference>
<evidence type="ECO:0000313" key="2">
    <source>
        <dbReference type="Proteomes" id="UP001183817"/>
    </source>
</evidence>